<dbReference type="PANTHER" id="PTHR31690">
    <property type="entry name" value="FUCOSE MUTAROTASE"/>
    <property type="match status" value="1"/>
</dbReference>
<reference evidence="4" key="1">
    <citation type="submission" date="2020-06" db="EMBL/GenBank/DDBJ databases">
        <authorList>
            <consortium name="Plant Systems Biology data submission"/>
        </authorList>
    </citation>
    <scope>NUCLEOTIDE SEQUENCE</scope>
    <source>
        <strain evidence="4">D6</strain>
    </source>
</reference>
<keyword evidence="1" id="KW-0413">Isomerase</keyword>
<dbReference type="InterPro" id="IPR050443">
    <property type="entry name" value="RbsD/FucU_mutarotase"/>
</dbReference>
<dbReference type="SUPFAM" id="SSF102546">
    <property type="entry name" value="RbsD-like"/>
    <property type="match status" value="1"/>
</dbReference>
<protein>
    <recommendedName>
        <fullName evidence="3">L-fucose mutarotase</fullName>
        <ecNumber evidence="3">5.1.3.29</ecNumber>
    </recommendedName>
</protein>
<evidence type="ECO:0000256" key="3">
    <source>
        <dbReference type="ARBA" id="ARBA00038859"/>
    </source>
</evidence>
<dbReference type="EMBL" id="CAICTM010000404">
    <property type="protein sequence ID" value="CAB9509794.1"/>
    <property type="molecule type" value="Genomic_DNA"/>
</dbReference>
<dbReference type="GO" id="GO:0042806">
    <property type="term" value="F:fucose binding"/>
    <property type="evidence" value="ECO:0007669"/>
    <property type="project" value="TreeGrafter"/>
</dbReference>
<dbReference type="Pfam" id="PF05025">
    <property type="entry name" value="RbsD_FucU"/>
    <property type="match status" value="1"/>
</dbReference>
<dbReference type="GO" id="GO:0036373">
    <property type="term" value="F:L-fucose mutarotase activity"/>
    <property type="evidence" value="ECO:0007669"/>
    <property type="project" value="UniProtKB-EC"/>
</dbReference>
<evidence type="ECO:0000313" key="5">
    <source>
        <dbReference type="Proteomes" id="UP001153069"/>
    </source>
</evidence>
<dbReference type="PANTHER" id="PTHR31690:SF4">
    <property type="entry name" value="FUCOSE MUTAROTASE"/>
    <property type="match status" value="1"/>
</dbReference>
<dbReference type="AlphaFoldDB" id="A0A9N8E178"/>
<evidence type="ECO:0000256" key="2">
    <source>
        <dbReference type="ARBA" id="ARBA00036324"/>
    </source>
</evidence>
<evidence type="ECO:0000256" key="1">
    <source>
        <dbReference type="ARBA" id="ARBA00023235"/>
    </source>
</evidence>
<dbReference type="EC" id="5.1.3.29" evidence="3"/>
<dbReference type="Proteomes" id="UP001153069">
    <property type="component" value="Unassembled WGS sequence"/>
</dbReference>
<comment type="catalytic activity">
    <reaction evidence="2">
        <text>alpha-L-fucose = beta-L-fucose</text>
        <dbReference type="Rhea" id="RHEA:25580"/>
        <dbReference type="ChEBI" id="CHEBI:42548"/>
        <dbReference type="ChEBI" id="CHEBI:42589"/>
        <dbReference type="EC" id="5.1.3.29"/>
    </reaction>
</comment>
<name>A0A9N8E178_9STRA</name>
<sequence length="155" mass="17167">MTILKGIPRILPPRLLYALASMGHGDMIVLGDANFPAASVAKANDAELIRCDSLTVPQLLEAICKLMPLDRHTPYPAAVMQVTPQDQGTIETPVWDEFRRILKQAEQRDDIVLEEVERMAFYERAKKAYVVVATGESALYGNLILYKGVLGPEEA</sequence>
<accession>A0A9N8E178</accession>
<gene>
    <name evidence="4" type="ORF">SEMRO_405_G136230.1</name>
</gene>
<organism evidence="4 5">
    <name type="scientific">Seminavis robusta</name>
    <dbReference type="NCBI Taxonomy" id="568900"/>
    <lineage>
        <taxon>Eukaryota</taxon>
        <taxon>Sar</taxon>
        <taxon>Stramenopiles</taxon>
        <taxon>Ochrophyta</taxon>
        <taxon>Bacillariophyta</taxon>
        <taxon>Bacillariophyceae</taxon>
        <taxon>Bacillariophycidae</taxon>
        <taxon>Naviculales</taxon>
        <taxon>Naviculaceae</taxon>
        <taxon>Seminavis</taxon>
    </lineage>
</organism>
<dbReference type="OrthoDB" id="10011710at2759"/>
<keyword evidence="5" id="KW-1185">Reference proteome</keyword>
<comment type="caution">
    <text evidence="4">The sequence shown here is derived from an EMBL/GenBank/DDBJ whole genome shotgun (WGS) entry which is preliminary data.</text>
</comment>
<dbReference type="Gene3D" id="3.40.1650.10">
    <property type="entry name" value="RbsD-like domain"/>
    <property type="match status" value="1"/>
</dbReference>
<evidence type="ECO:0000313" key="4">
    <source>
        <dbReference type="EMBL" id="CAB9509794.1"/>
    </source>
</evidence>
<dbReference type="GO" id="GO:0006004">
    <property type="term" value="P:fucose metabolic process"/>
    <property type="evidence" value="ECO:0007669"/>
    <property type="project" value="TreeGrafter"/>
</dbReference>
<dbReference type="InterPro" id="IPR023750">
    <property type="entry name" value="RbsD-like_sf"/>
</dbReference>
<proteinExistence type="predicted"/>
<dbReference type="InterPro" id="IPR007721">
    <property type="entry name" value="RbsD_FucU"/>
</dbReference>